<dbReference type="GeneID" id="100115106"/>
<dbReference type="InterPro" id="IPR011009">
    <property type="entry name" value="Kinase-like_dom_sf"/>
</dbReference>
<dbReference type="SUPFAM" id="SSF56112">
    <property type="entry name" value="Protein kinase-like (PK-like)"/>
    <property type="match status" value="1"/>
</dbReference>
<dbReference type="InterPro" id="IPR045307">
    <property type="entry name" value="ADCK1_dom"/>
</dbReference>
<reference evidence="3" key="1">
    <citation type="submission" date="2021-01" db="UniProtKB">
        <authorList>
            <consortium name="EnsemblMetazoa"/>
        </authorList>
    </citation>
    <scope>IDENTIFICATION</scope>
</reference>
<proteinExistence type="inferred from homology"/>
<dbReference type="PANTHER" id="PTHR43173:SF19">
    <property type="entry name" value="AARF DOMAIN-CONTAINING PROTEIN KINASE 1"/>
    <property type="match status" value="1"/>
</dbReference>
<dbReference type="EnsemblMetazoa" id="XM_032599643">
    <property type="protein sequence ID" value="XP_032455534"/>
    <property type="gene ID" value="LOC100115106"/>
</dbReference>
<dbReference type="GO" id="GO:0007005">
    <property type="term" value="P:mitochondrion organization"/>
    <property type="evidence" value="ECO:0007669"/>
    <property type="project" value="TreeGrafter"/>
</dbReference>
<dbReference type="AlphaFoldDB" id="A0A7M7QDG2"/>
<dbReference type="PROSITE" id="PS50011">
    <property type="entry name" value="PROTEIN_KINASE_DOM"/>
    <property type="match status" value="1"/>
</dbReference>
<evidence type="ECO:0000256" key="1">
    <source>
        <dbReference type="ARBA" id="ARBA00009670"/>
    </source>
</evidence>
<dbReference type="GO" id="GO:0004672">
    <property type="term" value="F:protein kinase activity"/>
    <property type="evidence" value="ECO:0007669"/>
    <property type="project" value="InterPro"/>
</dbReference>
<sequence>MLVSKRTLKIITATTIGVGTLASLRVNEYDFGSIGIVRLSRAAASVFVIGSHYKKSLYSSGLDTKSEEYKIKKSEAHTFGAQKLLELCCANKGVYIKVGQHIGALDYLLPKEYVQTMQILHNSAPQSSFNDVLTVLKEDFKRDPYEIFETIEKTPLGTASLAQVHKATLKDGRQVAVKVQHRSVKANSYVDIKTMSALVKITSWIFPDFKFDWLVDETKKNIPRELDFTREGKNAEKVQNLFSDYSWLHIPKIHWDVSSNRVLTMEFIEGGQVNDLKYYQDNKINPYEVSNKLGRLYSYMIFITGFVHSDPHPGNIIVRKKKNEAEIVLLDHGLYAELSNEFRWEYSKLWLAILNRDKVAMQRHCAKLGVGDMYGLLACMVSGRTWDTIMSGVQKTKYTSGEKELFQKEIPDLLPKITEVLENVNRHMLLVLKTNDLIRSIEYNLNTHSRMSAFLEMSTCCVKSVYGEKLKNCSSKWSKCLVTIQEQWSLLKIVMYYTYLGIVNFDIRKSVDSYWKNDVYSMYN</sequence>
<organism evidence="3 4">
    <name type="scientific">Nasonia vitripennis</name>
    <name type="common">Parasitic wasp</name>
    <dbReference type="NCBI Taxonomy" id="7425"/>
    <lineage>
        <taxon>Eukaryota</taxon>
        <taxon>Metazoa</taxon>
        <taxon>Ecdysozoa</taxon>
        <taxon>Arthropoda</taxon>
        <taxon>Hexapoda</taxon>
        <taxon>Insecta</taxon>
        <taxon>Pterygota</taxon>
        <taxon>Neoptera</taxon>
        <taxon>Endopterygota</taxon>
        <taxon>Hymenoptera</taxon>
        <taxon>Apocrita</taxon>
        <taxon>Proctotrupomorpha</taxon>
        <taxon>Chalcidoidea</taxon>
        <taxon>Pteromalidae</taxon>
        <taxon>Pteromalinae</taxon>
        <taxon>Nasonia</taxon>
    </lineage>
</organism>
<keyword evidence="4" id="KW-1185">Reference proteome</keyword>
<dbReference type="PANTHER" id="PTHR43173">
    <property type="entry name" value="ABC1 FAMILY PROTEIN"/>
    <property type="match status" value="1"/>
</dbReference>
<evidence type="ECO:0000259" key="2">
    <source>
        <dbReference type="PROSITE" id="PS50011"/>
    </source>
</evidence>
<dbReference type="GO" id="GO:0005743">
    <property type="term" value="C:mitochondrial inner membrane"/>
    <property type="evidence" value="ECO:0007669"/>
    <property type="project" value="TreeGrafter"/>
</dbReference>
<dbReference type="CTD" id="57143"/>
<dbReference type="InterPro" id="IPR051130">
    <property type="entry name" value="Mito_struct-func_regulator"/>
</dbReference>
<comment type="similarity">
    <text evidence="1">Belongs to the protein kinase superfamily. ADCK protein kinase family.</text>
</comment>
<dbReference type="Gene3D" id="1.10.510.10">
    <property type="entry name" value="Transferase(Phosphotransferase) domain 1"/>
    <property type="match status" value="1"/>
</dbReference>
<feature type="domain" description="Protein kinase" evidence="2">
    <location>
        <begin position="150"/>
        <end position="438"/>
    </location>
</feature>
<dbReference type="FunCoup" id="A0A7M7QDG2">
    <property type="interactions" value="802"/>
</dbReference>
<dbReference type="InterPro" id="IPR000719">
    <property type="entry name" value="Prot_kinase_dom"/>
</dbReference>
<dbReference type="OrthoDB" id="427480at2759"/>
<dbReference type="Pfam" id="PF03109">
    <property type="entry name" value="ABC1"/>
    <property type="match status" value="1"/>
</dbReference>
<dbReference type="SMR" id="A0A7M7QDG2"/>
<dbReference type="RefSeq" id="XP_031785678.1">
    <property type="nucleotide sequence ID" value="XM_031929818.2"/>
</dbReference>
<dbReference type="KEGG" id="nvi:100115106"/>
<protein>
    <recommendedName>
        <fullName evidence="2">Protein kinase domain-containing protein</fullName>
    </recommendedName>
</protein>
<dbReference type="RefSeq" id="XP_032455534.1">
    <property type="nucleotide sequence ID" value="XM_032599643.1"/>
</dbReference>
<evidence type="ECO:0000313" key="3">
    <source>
        <dbReference type="EnsemblMetazoa" id="XP_031785678"/>
    </source>
</evidence>
<dbReference type="Proteomes" id="UP000002358">
    <property type="component" value="Chromosome 4"/>
</dbReference>
<evidence type="ECO:0000313" key="4">
    <source>
        <dbReference type="Proteomes" id="UP000002358"/>
    </source>
</evidence>
<dbReference type="CDD" id="cd13969">
    <property type="entry name" value="ADCK1-like"/>
    <property type="match status" value="1"/>
</dbReference>
<dbReference type="GO" id="GO:0005524">
    <property type="term" value="F:ATP binding"/>
    <property type="evidence" value="ECO:0007669"/>
    <property type="project" value="InterPro"/>
</dbReference>
<dbReference type="EnsemblMetazoa" id="XM_031929818">
    <property type="protein sequence ID" value="XP_031785678"/>
    <property type="gene ID" value="LOC100115106"/>
</dbReference>
<dbReference type="GO" id="GO:0055088">
    <property type="term" value="P:lipid homeostasis"/>
    <property type="evidence" value="ECO:0007669"/>
    <property type="project" value="TreeGrafter"/>
</dbReference>
<name>A0A7M7QDG2_NASVI</name>
<dbReference type="InterPro" id="IPR004147">
    <property type="entry name" value="ABC1_dom"/>
</dbReference>
<dbReference type="InParanoid" id="A0A7M7QDG2"/>
<accession>A0A7M7QDG2</accession>